<protein>
    <submittedName>
        <fullName evidence="1">Uncharacterized protein</fullName>
    </submittedName>
</protein>
<reference evidence="1 2" key="1">
    <citation type="submission" date="2024-02" db="EMBL/GenBank/DDBJ databases">
        <title>Bacterial strain from lacustrine sediment.</title>
        <authorList>
            <person name="Petit C."/>
            <person name="Fadhlaoui K."/>
        </authorList>
    </citation>
    <scope>NUCLEOTIDE SEQUENCE [LARGE SCALE GENOMIC DNA]</scope>
    <source>
        <strain evidence="1 2">IPX-CK</strain>
    </source>
</reference>
<evidence type="ECO:0000313" key="2">
    <source>
        <dbReference type="Proteomes" id="UP001451571"/>
    </source>
</evidence>
<proteinExistence type="predicted"/>
<accession>A0ABZ3EZT8</accession>
<dbReference type="EMBL" id="CP146256">
    <property type="protein sequence ID" value="XAH75797.1"/>
    <property type="molecule type" value="Genomic_DNA"/>
</dbReference>
<dbReference type="RefSeq" id="WP_342759371.1">
    <property type="nucleotide sequence ID" value="NZ_CP146256.1"/>
</dbReference>
<dbReference type="Proteomes" id="UP001451571">
    <property type="component" value="Chromosome"/>
</dbReference>
<gene>
    <name evidence="1" type="ORF">V6984_08605</name>
</gene>
<evidence type="ECO:0000313" key="1">
    <source>
        <dbReference type="EMBL" id="XAH75797.1"/>
    </source>
</evidence>
<organism evidence="1 2">
    <name type="scientific">Kineothrix sedimenti</name>
    <dbReference type="NCBI Taxonomy" id="3123317"/>
    <lineage>
        <taxon>Bacteria</taxon>
        <taxon>Bacillati</taxon>
        <taxon>Bacillota</taxon>
        <taxon>Clostridia</taxon>
        <taxon>Lachnospirales</taxon>
        <taxon>Lachnospiraceae</taxon>
        <taxon>Kineothrix</taxon>
    </lineage>
</organism>
<keyword evidence="2" id="KW-1185">Reference proteome</keyword>
<name>A0ABZ3EZT8_9FIRM</name>
<sequence>MQYPYTSIFPDGVDERTYFHDVDLDNLPVVETYDNLIKNNSFTDANVFLSQQNGIHNYSADLFNYIEAKISTWQQVIIEKEKYNPFHYSSTDPDDMSVGEFWIN</sequence>